<organism evidence="1 2">
    <name type="scientific">Punica granatum</name>
    <name type="common">Pomegranate</name>
    <dbReference type="NCBI Taxonomy" id="22663"/>
    <lineage>
        <taxon>Eukaryota</taxon>
        <taxon>Viridiplantae</taxon>
        <taxon>Streptophyta</taxon>
        <taxon>Embryophyta</taxon>
        <taxon>Tracheophyta</taxon>
        <taxon>Spermatophyta</taxon>
        <taxon>Magnoliopsida</taxon>
        <taxon>eudicotyledons</taxon>
        <taxon>Gunneridae</taxon>
        <taxon>Pentapetalae</taxon>
        <taxon>rosids</taxon>
        <taxon>malvids</taxon>
        <taxon>Myrtales</taxon>
        <taxon>Lythraceae</taxon>
        <taxon>Punica</taxon>
    </lineage>
</organism>
<evidence type="ECO:0000313" key="2">
    <source>
        <dbReference type="Proteomes" id="UP000233551"/>
    </source>
</evidence>
<reference evidence="1 2" key="1">
    <citation type="submission" date="2017-11" db="EMBL/GenBank/DDBJ databases">
        <title>De-novo sequencing of pomegranate (Punica granatum L.) genome.</title>
        <authorList>
            <person name="Akparov Z."/>
            <person name="Amiraslanov A."/>
            <person name="Hajiyeva S."/>
            <person name="Abbasov M."/>
            <person name="Kaur K."/>
            <person name="Hamwieh A."/>
            <person name="Solovyev V."/>
            <person name="Salamov A."/>
            <person name="Braich B."/>
            <person name="Kosarev P."/>
            <person name="Mahmoud A."/>
            <person name="Hajiyev E."/>
            <person name="Babayeva S."/>
            <person name="Izzatullayeva V."/>
            <person name="Mammadov A."/>
            <person name="Mammadov A."/>
            <person name="Sharifova S."/>
            <person name="Ojaghi J."/>
            <person name="Eynullazada K."/>
            <person name="Bayramov B."/>
            <person name="Abdulazimova A."/>
            <person name="Shahmuradov I."/>
        </authorList>
    </citation>
    <scope>NUCLEOTIDE SEQUENCE [LARGE SCALE GENOMIC DNA]</scope>
    <source>
        <strain evidence="2">cv. AG2017</strain>
        <tissue evidence="1">Leaf</tissue>
    </source>
</reference>
<evidence type="ECO:0000313" key="1">
    <source>
        <dbReference type="EMBL" id="PKI63924.1"/>
    </source>
</evidence>
<sequence length="190" mass="21784">MESFSTILLHITESSSGAFRFHYSHSFSPHHRSSWEAPPTAQSLNQMTSFWMQLKRSWLCRPYMPSLRRHLSGFISALHGRMRSLLTGPQSRSTRPWLPMCSNRIQITNAIIRIHPKHTSEKSLPLYFGEGLDEDGHVPEIEESLHRLENHQLTSVELTEEIDKGTTKEPRALKIGTGLEPAQRARMIDS</sequence>
<protein>
    <submittedName>
        <fullName evidence="1">Uncharacterized protein</fullName>
    </submittedName>
</protein>
<proteinExistence type="predicted"/>
<comment type="caution">
    <text evidence="1">The sequence shown here is derived from an EMBL/GenBank/DDBJ whole genome shotgun (WGS) entry which is preliminary data.</text>
</comment>
<name>A0A2I0K5V9_PUNGR</name>
<dbReference type="AlphaFoldDB" id="A0A2I0K5V9"/>
<gene>
    <name evidence="1" type="ORF">CRG98_015705</name>
</gene>
<dbReference type="EMBL" id="PGOL01000865">
    <property type="protein sequence ID" value="PKI63924.1"/>
    <property type="molecule type" value="Genomic_DNA"/>
</dbReference>
<dbReference type="Proteomes" id="UP000233551">
    <property type="component" value="Unassembled WGS sequence"/>
</dbReference>
<keyword evidence="2" id="KW-1185">Reference proteome</keyword>
<accession>A0A2I0K5V9</accession>